<proteinExistence type="predicted"/>
<dbReference type="AlphaFoldDB" id="B5HUP5"/>
<gene>
    <name evidence="1" type="ORF">SSEG_03130</name>
</gene>
<dbReference type="EMBL" id="CM000951">
    <property type="protein sequence ID" value="EDY56551.1"/>
    <property type="molecule type" value="Genomic_DNA"/>
</dbReference>
<keyword evidence="2" id="KW-1185">Reference proteome</keyword>
<sequence length="53" mass="5503">MSAAPSNPVLAALLHNTSSIAVAADSARLVRHTPHLPRDAAHGCGPHRWRSGA</sequence>
<evidence type="ECO:0000313" key="1">
    <source>
        <dbReference type="EMBL" id="EDY56551.1"/>
    </source>
</evidence>
<organism evidence="1 2">
    <name type="scientific">Streptomyces sviceus (strain ATCC 29083 / DSM 924 / JCM 4929 / NBRC 13980 / NCIMB 11184 / NRRL 5439 / UC 5370)</name>
    <dbReference type="NCBI Taxonomy" id="463191"/>
    <lineage>
        <taxon>Bacteria</taxon>
        <taxon>Bacillati</taxon>
        <taxon>Actinomycetota</taxon>
        <taxon>Actinomycetes</taxon>
        <taxon>Kitasatosporales</taxon>
        <taxon>Streptomycetaceae</taxon>
        <taxon>Streptomyces</taxon>
    </lineage>
</organism>
<dbReference type="HOGENOM" id="CLU_3066869_0_0_11"/>
<accession>B5HUP5</accession>
<protein>
    <submittedName>
        <fullName evidence="1">Uncharacterized protein</fullName>
    </submittedName>
</protein>
<dbReference type="Proteomes" id="UP000002785">
    <property type="component" value="Chromosome"/>
</dbReference>
<name>B5HUP5_STRX2</name>
<reference evidence="1" key="1">
    <citation type="submission" date="2009-10" db="EMBL/GenBank/DDBJ databases">
        <title>The genome sequence of Streptomyces sviceus strain ATCC 29083.</title>
        <authorList>
            <consortium name="The Broad Institute Genome Sequencing Platform"/>
            <consortium name="Broad Institute Microbial Sequencing Center"/>
            <person name="Fischbach M."/>
            <person name="Godfrey P."/>
            <person name="Ward D."/>
            <person name="Young S."/>
            <person name="Zeng Q."/>
            <person name="Koehrsen M."/>
            <person name="Alvarado L."/>
            <person name="Berlin A.M."/>
            <person name="Bochicchio J."/>
            <person name="Borenstein D."/>
            <person name="Chapman S.B."/>
            <person name="Chen Z."/>
            <person name="Engels R."/>
            <person name="Freedman E."/>
            <person name="Gellesch M."/>
            <person name="Goldberg J."/>
            <person name="Griggs A."/>
            <person name="Gujja S."/>
            <person name="Heilman E.R."/>
            <person name="Heiman D.I."/>
            <person name="Hepburn T.A."/>
            <person name="Howarth C."/>
            <person name="Jen D."/>
            <person name="Larson L."/>
            <person name="Lewis B."/>
            <person name="Mehta T."/>
            <person name="Park D."/>
            <person name="Pearson M."/>
            <person name="Richards J."/>
            <person name="Roberts A."/>
            <person name="Saif S."/>
            <person name="Shea T.D."/>
            <person name="Shenoy N."/>
            <person name="Sisk P."/>
            <person name="Stolte C."/>
            <person name="Sykes S.N."/>
            <person name="Thomson T."/>
            <person name="Walk T."/>
            <person name="White J."/>
            <person name="Yandava C."/>
            <person name="Straight P."/>
            <person name="Clardy J."/>
            <person name="Hung D."/>
            <person name="Kolter R."/>
            <person name="Mekalanos J."/>
            <person name="Walker S."/>
            <person name="Walsh C.T."/>
            <person name="Wieland-Brown L.C."/>
            <person name="Haas B."/>
            <person name="Nusbaum C."/>
            <person name="Birren B."/>
        </authorList>
    </citation>
    <scope>NUCLEOTIDE SEQUENCE [LARGE SCALE GENOMIC DNA]</scope>
    <source>
        <strain evidence="1">ATCC 29083</strain>
    </source>
</reference>
<evidence type="ECO:0000313" key="2">
    <source>
        <dbReference type="Proteomes" id="UP000002785"/>
    </source>
</evidence>